<sequence length="81" mass="9788">MRDKLRYLYYDADADVDRYWIGTQGYYILESILVSDDHLNIWKFKHYLNEHHFQAVPDSIEFLWKVFLTKQQLETDGNSGI</sequence>
<name>A0A2T0SYA2_9BACT</name>
<dbReference type="Proteomes" id="UP000238375">
    <property type="component" value="Unassembled WGS sequence"/>
</dbReference>
<dbReference type="EMBL" id="PVTE01000009">
    <property type="protein sequence ID" value="PRY38394.1"/>
    <property type="molecule type" value="Genomic_DNA"/>
</dbReference>
<protein>
    <submittedName>
        <fullName evidence="1">Uncharacterized protein</fullName>
    </submittedName>
</protein>
<proteinExistence type="predicted"/>
<reference evidence="1 2" key="1">
    <citation type="submission" date="2018-03" db="EMBL/GenBank/DDBJ databases">
        <title>Genomic Encyclopedia of Archaeal and Bacterial Type Strains, Phase II (KMG-II): from individual species to whole genera.</title>
        <authorList>
            <person name="Goeker M."/>
        </authorList>
    </citation>
    <scope>NUCLEOTIDE SEQUENCE [LARGE SCALE GENOMIC DNA]</scope>
    <source>
        <strain evidence="1 2">DSM 28354</strain>
    </source>
</reference>
<organism evidence="1 2">
    <name type="scientific">Spirosoma oryzae</name>
    <dbReference type="NCBI Taxonomy" id="1469603"/>
    <lineage>
        <taxon>Bacteria</taxon>
        <taxon>Pseudomonadati</taxon>
        <taxon>Bacteroidota</taxon>
        <taxon>Cytophagia</taxon>
        <taxon>Cytophagales</taxon>
        <taxon>Cytophagaceae</taxon>
        <taxon>Spirosoma</taxon>
    </lineage>
</organism>
<dbReference type="AlphaFoldDB" id="A0A2T0SYA2"/>
<evidence type="ECO:0000313" key="1">
    <source>
        <dbReference type="EMBL" id="PRY38394.1"/>
    </source>
</evidence>
<comment type="caution">
    <text evidence="1">The sequence shown here is derived from an EMBL/GenBank/DDBJ whole genome shotgun (WGS) entry which is preliminary data.</text>
</comment>
<gene>
    <name evidence="1" type="ORF">CLV58_109121</name>
</gene>
<accession>A0A2T0SYA2</accession>
<keyword evidence="2" id="KW-1185">Reference proteome</keyword>
<dbReference type="RefSeq" id="WP_106138125.1">
    <property type="nucleotide sequence ID" value="NZ_PVTE01000009.1"/>
</dbReference>
<evidence type="ECO:0000313" key="2">
    <source>
        <dbReference type="Proteomes" id="UP000238375"/>
    </source>
</evidence>